<reference evidence="2 3" key="1">
    <citation type="submission" date="2020-03" db="EMBL/GenBank/DDBJ databases">
        <title>Dissostichus mawsoni Genome sequencing and assembly.</title>
        <authorList>
            <person name="Park H."/>
        </authorList>
    </citation>
    <scope>NUCLEOTIDE SEQUENCE [LARGE SCALE GENOMIC DNA]</scope>
    <source>
        <strain evidence="2">DM0001</strain>
        <tissue evidence="2">Muscle</tissue>
    </source>
</reference>
<sequence>MKKDKRRRRKRQEGRGKRVQEKMKENEHKSAQRNTSTELCPPGSKEKAQREGKGRKREKT</sequence>
<organism evidence="2 3">
    <name type="scientific">Dissostichus mawsoni</name>
    <name type="common">Antarctic cod</name>
    <dbReference type="NCBI Taxonomy" id="36200"/>
    <lineage>
        <taxon>Eukaryota</taxon>
        <taxon>Metazoa</taxon>
        <taxon>Chordata</taxon>
        <taxon>Craniata</taxon>
        <taxon>Vertebrata</taxon>
        <taxon>Euteleostomi</taxon>
        <taxon>Actinopterygii</taxon>
        <taxon>Neopterygii</taxon>
        <taxon>Teleostei</taxon>
        <taxon>Neoteleostei</taxon>
        <taxon>Acanthomorphata</taxon>
        <taxon>Eupercaria</taxon>
        <taxon>Perciformes</taxon>
        <taxon>Notothenioidei</taxon>
        <taxon>Nototheniidae</taxon>
        <taxon>Dissostichus</taxon>
    </lineage>
</organism>
<accession>A0A7J5YEL7</accession>
<dbReference type="EMBL" id="JAAKFY010000013">
    <property type="protein sequence ID" value="KAF3847912.1"/>
    <property type="molecule type" value="Genomic_DNA"/>
</dbReference>
<protein>
    <submittedName>
        <fullName evidence="2">Uncharacterized protein</fullName>
    </submittedName>
</protein>
<name>A0A7J5YEL7_DISMA</name>
<dbReference type="Proteomes" id="UP000518266">
    <property type="component" value="Unassembled WGS sequence"/>
</dbReference>
<keyword evidence="3" id="KW-1185">Reference proteome</keyword>
<dbReference type="AlphaFoldDB" id="A0A7J5YEL7"/>
<feature type="region of interest" description="Disordered" evidence="1">
    <location>
        <begin position="1"/>
        <end position="60"/>
    </location>
</feature>
<evidence type="ECO:0000256" key="1">
    <source>
        <dbReference type="SAM" id="MobiDB-lite"/>
    </source>
</evidence>
<evidence type="ECO:0000313" key="3">
    <source>
        <dbReference type="Proteomes" id="UP000518266"/>
    </source>
</evidence>
<feature type="compositionally biased region" description="Basic residues" evidence="1">
    <location>
        <begin position="1"/>
        <end position="12"/>
    </location>
</feature>
<evidence type="ECO:0000313" key="2">
    <source>
        <dbReference type="EMBL" id="KAF3847912.1"/>
    </source>
</evidence>
<comment type="caution">
    <text evidence="2">The sequence shown here is derived from an EMBL/GenBank/DDBJ whole genome shotgun (WGS) entry which is preliminary data.</text>
</comment>
<proteinExistence type="predicted"/>
<gene>
    <name evidence="2" type="ORF">F7725_020940</name>
</gene>
<feature type="compositionally biased region" description="Basic and acidic residues" evidence="1">
    <location>
        <begin position="13"/>
        <end position="30"/>
    </location>
</feature>